<gene>
    <name evidence="3" type="ORF">TWF696_005532</name>
</gene>
<protein>
    <recommendedName>
        <fullName evidence="2">F-box domain-containing protein</fullName>
    </recommendedName>
</protein>
<feature type="domain" description="F-box" evidence="2">
    <location>
        <begin position="4"/>
        <end position="49"/>
    </location>
</feature>
<name>A0AAV9V446_9PEZI</name>
<dbReference type="EMBL" id="JAVHNQ010000003">
    <property type="protein sequence ID" value="KAK6353570.1"/>
    <property type="molecule type" value="Genomic_DNA"/>
</dbReference>
<evidence type="ECO:0000259" key="2">
    <source>
        <dbReference type="PROSITE" id="PS50181"/>
    </source>
</evidence>
<keyword evidence="4" id="KW-1185">Reference proteome</keyword>
<dbReference type="Pfam" id="PF00646">
    <property type="entry name" value="F-box"/>
    <property type="match status" value="1"/>
</dbReference>
<feature type="compositionally biased region" description="Acidic residues" evidence="1">
    <location>
        <begin position="436"/>
        <end position="464"/>
    </location>
</feature>
<dbReference type="PROSITE" id="PS50181">
    <property type="entry name" value="FBOX"/>
    <property type="match status" value="1"/>
</dbReference>
<proteinExistence type="predicted"/>
<comment type="caution">
    <text evidence="3">The sequence shown here is derived from an EMBL/GenBank/DDBJ whole genome shotgun (WGS) entry which is preliminary data.</text>
</comment>
<dbReference type="AlphaFoldDB" id="A0AAV9V446"/>
<dbReference type="InterPro" id="IPR036047">
    <property type="entry name" value="F-box-like_dom_sf"/>
</dbReference>
<dbReference type="SUPFAM" id="SSF81383">
    <property type="entry name" value="F-box domain"/>
    <property type="match status" value="1"/>
</dbReference>
<reference evidence="3 4" key="1">
    <citation type="submission" date="2019-10" db="EMBL/GenBank/DDBJ databases">
        <authorList>
            <person name="Palmer J.M."/>
        </authorList>
    </citation>
    <scope>NUCLEOTIDE SEQUENCE [LARGE SCALE GENOMIC DNA]</scope>
    <source>
        <strain evidence="3 4">TWF696</strain>
    </source>
</reference>
<feature type="region of interest" description="Disordered" evidence="1">
    <location>
        <begin position="433"/>
        <end position="474"/>
    </location>
</feature>
<dbReference type="Proteomes" id="UP001375240">
    <property type="component" value="Unassembled WGS sequence"/>
</dbReference>
<dbReference type="InterPro" id="IPR001810">
    <property type="entry name" value="F-box_dom"/>
</dbReference>
<evidence type="ECO:0000313" key="3">
    <source>
        <dbReference type="EMBL" id="KAK6353570.1"/>
    </source>
</evidence>
<organism evidence="3 4">
    <name type="scientific">Orbilia brochopaga</name>
    <dbReference type="NCBI Taxonomy" id="3140254"/>
    <lineage>
        <taxon>Eukaryota</taxon>
        <taxon>Fungi</taxon>
        <taxon>Dikarya</taxon>
        <taxon>Ascomycota</taxon>
        <taxon>Pezizomycotina</taxon>
        <taxon>Orbiliomycetes</taxon>
        <taxon>Orbiliales</taxon>
        <taxon>Orbiliaceae</taxon>
        <taxon>Orbilia</taxon>
    </lineage>
</organism>
<sequence length="474" mass="54504">MSTALFDFPLPAELVLEIFEFLPVNDLKALSVCSKAYRAAVLPTLFREVRISPDSLPAFLDGGSLAHICPSVRHASFTRLEKSRFVETVNRCRIYTNALSGGLFPLLTSLHVSLYVPLRFPRVEVHMLIAIFSRLATAEFYNRLKILYLQVLPQDVEKAITHEQLLKDTLDEENRRFLDDRVECHGLGELESDEDEGQSVNALLAKLRPPPALEELLITADTVRFRAPSIRHDLTFAEWLVRCCAPNLRRLELCMDKVGTPKNTPVLRRYLAMPDHLVFPRVTKLRLDVSSFKRRHLTDLAARFPCLEELAVHVWSGYVIRYNRKIVVMQHIVGFGKNLKKVTMPWPEEWQLTRENTYRWHLRKSVERWIAAGLTGLQEVEFLLKIGELDEDYVKFVVNGDGQVVEQKHGRRRMGKFPKVPALKYVASLFGKSDEESLEHEETEVNDEEQEGELVAGDEEEDLEAGWSDWARED</sequence>
<accession>A0AAV9V446</accession>
<evidence type="ECO:0000313" key="4">
    <source>
        <dbReference type="Proteomes" id="UP001375240"/>
    </source>
</evidence>
<evidence type="ECO:0000256" key="1">
    <source>
        <dbReference type="SAM" id="MobiDB-lite"/>
    </source>
</evidence>